<protein>
    <recommendedName>
        <fullName evidence="7">2-C-methyl-D-erythritol 4-phosphate cytidylyltransferase</fullName>
        <ecNumber evidence="7">2.7.7.60</ecNumber>
    </recommendedName>
    <alternativeName>
        <fullName evidence="7">4-diphosphocytidyl-2C-methyl-D-erythritol synthase</fullName>
    </alternativeName>
    <alternativeName>
        <fullName evidence="7">MEP cytidylyltransferase</fullName>
        <shortName evidence="7">MCT</shortName>
    </alternativeName>
</protein>
<dbReference type="PANTHER" id="PTHR32125">
    <property type="entry name" value="2-C-METHYL-D-ERYTHRITOL 4-PHOSPHATE CYTIDYLYLTRANSFERASE, CHLOROPLASTIC"/>
    <property type="match status" value="1"/>
</dbReference>
<feature type="site" description="Transition state stabilizer" evidence="7">
    <location>
        <position position="40"/>
    </location>
</feature>
<evidence type="ECO:0000256" key="1">
    <source>
        <dbReference type="ARBA" id="ARBA00001282"/>
    </source>
</evidence>
<comment type="pathway">
    <text evidence="2 7">Isoprenoid biosynthesis; isopentenyl diphosphate biosynthesis via DXP pathway; isopentenyl diphosphate from 1-deoxy-D-xylulose 5-phosphate: step 2/6.</text>
</comment>
<evidence type="ECO:0000256" key="3">
    <source>
        <dbReference type="ARBA" id="ARBA00009789"/>
    </source>
</evidence>
<evidence type="ECO:0000256" key="7">
    <source>
        <dbReference type="HAMAP-Rule" id="MF_00108"/>
    </source>
</evidence>
<dbReference type="SUPFAM" id="SSF53448">
    <property type="entry name" value="Nucleotide-diphospho-sugar transferases"/>
    <property type="match status" value="1"/>
</dbReference>
<dbReference type="InterPro" id="IPR050088">
    <property type="entry name" value="IspD/TarI_cytidylyltransf_bact"/>
</dbReference>
<reference evidence="8 9" key="1">
    <citation type="submission" date="2020-07" db="EMBL/GenBank/DDBJ databases">
        <title>Genomic Encyclopedia of Type Strains, Phase IV (KMG-V): Genome sequencing to study the core and pangenomes of soil and plant-associated prokaryotes.</title>
        <authorList>
            <person name="Whitman W."/>
        </authorList>
    </citation>
    <scope>NUCLEOTIDE SEQUENCE [LARGE SCALE GENOMIC DNA]</scope>
    <source>
        <strain evidence="8 9">X4EP2</strain>
    </source>
</reference>
<feature type="site" description="Transition state stabilizer" evidence="7">
    <location>
        <position position="24"/>
    </location>
</feature>
<dbReference type="CDD" id="cd02516">
    <property type="entry name" value="CDP-ME_synthetase"/>
    <property type="match status" value="1"/>
</dbReference>
<comment type="caution">
    <text evidence="8">The sequence shown here is derived from an EMBL/GenBank/DDBJ whole genome shotgun (WGS) entry which is preliminary data.</text>
</comment>
<proteinExistence type="inferred from homology"/>
<dbReference type="GO" id="GO:0019288">
    <property type="term" value="P:isopentenyl diphosphate biosynthetic process, methylerythritol 4-phosphate pathway"/>
    <property type="evidence" value="ECO:0007669"/>
    <property type="project" value="UniProtKB-UniRule"/>
</dbReference>
<feature type="site" description="Positions MEP for the nucleophilic attack" evidence="7">
    <location>
        <position position="232"/>
    </location>
</feature>
<comment type="similarity">
    <text evidence="3 7">Belongs to the IspD/TarI cytidylyltransferase family. IspD subfamily.</text>
</comment>
<dbReference type="Proteomes" id="UP000589520">
    <property type="component" value="Unassembled WGS sequence"/>
</dbReference>
<dbReference type="EC" id="2.7.7.60" evidence="7"/>
<keyword evidence="9" id="KW-1185">Reference proteome</keyword>
<dbReference type="InterPro" id="IPR018294">
    <property type="entry name" value="ISPD_synthase_CS"/>
</dbReference>
<dbReference type="InterPro" id="IPR034683">
    <property type="entry name" value="IspD/TarI"/>
</dbReference>
<dbReference type="Pfam" id="PF01128">
    <property type="entry name" value="IspD"/>
    <property type="match status" value="1"/>
</dbReference>
<comment type="catalytic activity">
    <reaction evidence="1 7">
        <text>2-C-methyl-D-erythritol 4-phosphate + CTP + H(+) = 4-CDP-2-C-methyl-D-erythritol + diphosphate</text>
        <dbReference type="Rhea" id="RHEA:13429"/>
        <dbReference type="ChEBI" id="CHEBI:15378"/>
        <dbReference type="ChEBI" id="CHEBI:33019"/>
        <dbReference type="ChEBI" id="CHEBI:37563"/>
        <dbReference type="ChEBI" id="CHEBI:57823"/>
        <dbReference type="ChEBI" id="CHEBI:58262"/>
        <dbReference type="EC" id="2.7.7.60"/>
    </reaction>
</comment>
<keyword evidence="4 7" id="KW-0808">Transferase</keyword>
<gene>
    <name evidence="7" type="primary">ispD</name>
    <name evidence="8" type="ORF">HDF17_001780</name>
</gene>
<dbReference type="Gene3D" id="3.90.550.10">
    <property type="entry name" value="Spore Coat Polysaccharide Biosynthesis Protein SpsA, Chain A"/>
    <property type="match status" value="1"/>
</dbReference>
<dbReference type="AlphaFoldDB" id="A0A7Y9PGI1"/>
<dbReference type="PROSITE" id="PS01295">
    <property type="entry name" value="ISPD"/>
    <property type="match status" value="1"/>
</dbReference>
<dbReference type="UniPathway" id="UPA00056">
    <property type="reaction ID" value="UER00093"/>
</dbReference>
<evidence type="ECO:0000256" key="2">
    <source>
        <dbReference type="ARBA" id="ARBA00004787"/>
    </source>
</evidence>
<dbReference type="InterPro" id="IPR029044">
    <property type="entry name" value="Nucleotide-diphossugar_trans"/>
</dbReference>
<dbReference type="InterPro" id="IPR001228">
    <property type="entry name" value="IspD"/>
</dbReference>
<comment type="function">
    <text evidence="7">Catalyzes the formation of 4-diphosphocytidyl-2-C-methyl-D-erythritol from CTP and 2-C-methyl-D-erythritol 4-phosphate (MEP).</text>
</comment>
<keyword evidence="6 7" id="KW-0414">Isoprene biosynthesis</keyword>
<dbReference type="PANTHER" id="PTHR32125:SF4">
    <property type="entry name" value="2-C-METHYL-D-ERYTHRITOL 4-PHOSPHATE CYTIDYLYLTRANSFERASE, CHLOROPLASTIC"/>
    <property type="match status" value="1"/>
</dbReference>
<evidence type="ECO:0000313" key="9">
    <source>
        <dbReference type="Proteomes" id="UP000589520"/>
    </source>
</evidence>
<name>A0A7Y9PGI1_9BACT</name>
<accession>A0A7Y9PGI1</accession>
<evidence type="ECO:0000256" key="6">
    <source>
        <dbReference type="ARBA" id="ARBA00023229"/>
    </source>
</evidence>
<dbReference type="FunFam" id="3.90.550.10:FF:000003">
    <property type="entry name" value="2-C-methyl-D-erythritol 4-phosphate cytidylyltransferase"/>
    <property type="match status" value="1"/>
</dbReference>
<dbReference type="GO" id="GO:0050518">
    <property type="term" value="F:2-C-methyl-D-erythritol 4-phosphate cytidylyltransferase activity"/>
    <property type="evidence" value="ECO:0007669"/>
    <property type="project" value="UniProtKB-UniRule"/>
</dbReference>
<sequence length="250" mass="26246">MAILYTPVVMRVFVILPAAGIGTRMAASGAASGGAPAAPKQFLTIGGAPVLLHSLRAFLAVPRVKAIYIAVRKQEIDRVQAHVEEYGLGAKIHVVEGGDNRQHSVSNALASIICASDDIVLVHDAVRPLIDTATIERTIDAIVKHGAAIVGLPAVDTIKQVERTADGAIVTATIPRELIVQAQTPQGARYDLLKRAFSEAEADEFAGTDEASLLERAGIAVAVVAGSARNFKITQPGDIELAEFYLAAAK</sequence>
<dbReference type="NCBIfam" id="TIGR00453">
    <property type="entry name" value="ispD"/>
    <property type="match status" value="1"/>
</dbReference>
<organism evidence="8 9">
    <name type="scientific">Granulicella arctica</name>
    <dbReference type="NCBI Taxonomy" id="940613"/>
    <lineage>
        <taxon>Bacteria</taxon>
        <taxon>Pseudomonadati</taxon>
        <taxon>Acidobacteriota</taxon>
        <taxon>Terriglobia</taxon>
        <taxon>Terriglobales</taxon>
        <taxon>Acidobacteriaceae</taxon>
        <taxon>Granulicella</taxon>
    </lineage>
</organism>
<evidence type="ECO:0000256" key="5">
    <source>
        <dbReference type="ARBA" id="ARBA00022695"/>
    </source>
</evidence>
<evidence type="ECO:0000256" key="4">
    <source>
        <dbReference type="ARBA" id="ARBA00022679"/>
    </source>
</evidence>
<keyword evidence="5 7" id="KW-0548">Nucleotidyltransferase</keyword>
<dbReference type="EMBL" id="JACCCW010000001">
    <property type="protein sequence ID" value="NYF79493.1"/>
    <property type="molecule type" value="Genomic_DNA"/>
</dbReference>
<feature type="site" description="Positions MEP for the nucleophilic attack" evidence="7">
    <location>
        <position position="176"/>
    </location>
</feature>
<evidence type="ECO:0000313" key="8">
    <source>
        <dbReference type="EMBL" id="NYF79493.1"/>
    </source>
</evidence>
<dbReference type="HAMAP" id="MF_00108">
    <property type="entry name" value="IspD"/>
    <property type="match status" value="1"/>
</dbReference>